<accession>A0A843V7M9</accession>
<gene>
    <name evidence="2" type="ORF">Taro_021244</name>
</gene>
<dbReference type="SUPFAM" id="SSF142764">
    <property type="entry name" value="YgbK-like"/>
    <property type="match status" value="1"/>
</dbReference>
<dbReference type="Gene3D" id="3.20.20.70">
    <property type="entry name" value="Aldolase class I"/>
    <property type="match status" value="1"/>
</dbReference>
<dbReference type="Gene3D" id="3.40.980.20">
    <property type="entry name" value="Four-carbon acid sugar kinase, nucleotide binding domain"/>
    <property type="match status" value="1"/>
</dbReference>
<dbReference type="AlphaFoldDB" id="A0A843V7M9"/>
<dbReference type="Proteomes" id="UP000652761">
    <property type="component" value="Unassembled WGS sequence"/>
</dbReference>
<dbReference type="EMBL" id="NMUH01001079">
    <property type="protein sequence ID" value="MQL88683.1"/>
    <property type="molecule type" value="Genomic_DNA"/>
</dbReference>
<dbReference type="InterPro" id="IPR013785">
    <property type="entry name" value="Aldolase_TIM"/>
</dbReference>
<protein>
    <recommendedName>
        <fullName evidence="1">Four-carbon acid sugar kinase nucleotide binding domain-containing protein</fullName>
    </recommendedName>
</protein>
<dbReference type="GO" id="GO:0005975">
    <property type="term" value="P:carbohydrate metabolic process"/>
    <property type="evidence" value="ECO:0007669"/>
    <property type="project" value="InterPro"/>
</dbReference>
<dbReference type="SUPFAM" id="SSF51569">
    <property type="entry name" value="Aldolase"/>
    <property type="match status" value="1"/>
</dbReference>
<dbReference type="Pfam" id="PF17042">
    <property type="entry name" value="NBD_C"/>
    <property type="match status" value="1"/>
</dbReference>
<name>A0A843V7M9_COLES</name>
<dbReference type="GO" id="GO:0016832">
    <property type="term" value="F:aldehyde-lyase activity"/>
    <property type="evidence" value="ECO:0007669"/>
    <property type="project" value="InterPro"/>
</dbReference>
<dbReference type="Pfam" id="PF01116">
    <property type="entry name" value="F_bP_aldolase"/>
    <property type="match status" value="1"/>
</dbReference>
<dbReference type="InterPro" id="IPR031475">
    <property type="entry name" value="NBD_C"/>
</dbReference>
<sequence length="328" mass="35096">MVLVASSGSPLSVVLHPRDSCDRPYGSPDPWAVTVKIGPSVWAEGQVIRVVTVGRWFHEIPFRGRNFTPERVLYTPTAIPFDQTRISVRTGVGTAREAPIRNRHIDLVSKRSHSEISGPAQNSSSGAWSRVVDAIAYGHLFAQTGITFRSGGITSSDLATKALEARQAKVVGQALPGVPLWELGPESRHPGIPYIVFPGNVGDSNALAEVVQKWSHPHRSFSTKDLLNNAEKGGYAVGAFNVYNLEGVEAVVAAAEAERSPAILQIRLMSSRSTKLCCWQNSSAIAPPCFLLVTRKAELGGIGLSVRITAHLNGPWSLCGPPGLAGLA</sequence>
<evidence type="ECO:0000313" key="3">
    <source>
        <dbReference type="Proteomes" id="UP000652761"/>
    </source>
</evidence>
<keyword evidence="3" id="KW-1185">Reference proteome</keyword>
<evidence type="ECO:0000313" key="2">
    <source>
        <dbReference type="EMBL" id="MQL88683.1"/>
    </source>
</evidence>
<evidence type="ECO:0000259" key="1">
    <source>
        <dbReference type="Pfam" id="PF17042"/>
    </source>
</evidence>
<dbReference type="OrthoDB" id="1433004at2759"/>
<comment type="caution">
    <text evidence="2">The sequence shown here is derived from an EMBL/GenBank/DDBJ whole genome shotgun (WGS) entry which is preliminary data.</text>
</comment>
<feature type="domain" description="Four-carbon acid sugar kinase nucleotide binding" evidence="1">
    <location>
        <begin position="125"/>
        <end position="207"/>
    </location>
</feature>
<reference evidence="2" key="1">
    <citation type="submission" date="2017-07" db="EMBL/GenBank/DDBJ databases">
        <title>Taro Niue Genome Assembly and Annotation.</title>
        <authorList>
            <person name="Atibalentja N."/>
            <person name="Keating K."/>
            <person name="Fields C.J."/>
        </authorList>
    </citation>
    <scope>NUCLEOTIDE SEQUENCE</scope>
    <source>
        <strain evidence="2">Niue_2</strain>
        <tissue evidence="2">Leaf</tissue>
    </source>
</reference>
<dbReference type="InterPro" id="IPR042213">
    <property type="entry name" value="NBD_C_sf"/>
</dbReference>
<organism evidence="2 3">
    <name type="scientific">Colocasia esculenta</name>
    <name type="common">Wild taro</name>
    <name type="synonym">Arum esculentum</name>
    <dbReference type="NCBI Taxonomy" id="4460"/>
    <lineage>
        <taxon>Eukaryota</taxon>
        <taxon>Viridiplantae</taxon>
        <taxon>Streptophyta</taxon>
        <taxon>Embryophyta</taxon>
        <taxon>Tracheophyta</taxon>
        <taxon>Spermatophyta</taxon>
        <taxon>Magnoliopsida</taxon>
        <taxon>Liliopsida</taxon>
        <taxon>Araceae</taxon>
        <taxon>Aroideae</taxon>
        <taxon>Colocasieae</taxon>
        <taxon>Colocasia</taxon>
    </lineage>
</organism>
<dbReference type="GO" id="GO:0008270">
    <property type="term" value="F:zinc ion binding"/>
    <property type="evidence" value="ECO:0007669"/>
    <property type="project" value="InterPro"/>
</dbReference>
<proteinExistence type="predicted"/>
<dbReference type="InterPro" id="IPR000771">
    <property type="entry name" value="FBA_II"/>
</dbReference>